<dbReference type="AlphaFoldDB" id="A0A6J4IAK6"/>
<sequence>DPPPAGAPCPGAARRVRPGRAAAGAGPQGGDHLSPRLSEAGPVAAAARRQAAGPGAL</sequence>
<feature type="non-terminal residue" evidence="2">
    <location>
        <position position="1"/>
    </location>
</feature>
<feature type="compositionally biased region" description="Low complexity" evidence="1">
    <location>
        <begin position="40"/>
        <end position="57"/>
    </location>
</feature>
<evidence type="ECO:0000313" key="2">
    <source>
        <dbReference type="EMBL" id="CAA9247230.1"/>
    </source>
</evidence>
<dbReference type="EMBL" id="CADCTD010000076">
    <property type="protein sequence ID" value="CAA9247230.1"/>
    <property type="molecule type" value="Genomic_DNA"/>
</dbReference>
<protein>
    <submittedName>
        <fullName evidence="2">Uncharacterized protein</fullName>
    </submittedName>
</protein>
<accession>A0A6J4IAK6</accession>
<reference evidence="2" key="1">
    <citation type="submission" date="2020-02" db="EMBL/GenBank/DDBJ databases">
        <authorList>
            <person name="Meier V. D."/>
        </authorList>
    </citation>
    <scope>NUCLEOTIDE SEQUENCE</scope>
    <source>
        <strain evidence="2">AVDCRST_MAG27</strain>
    </source>
</reference>
<feature type="compositionally biased region" description="Low complexity" evidence="1">
    <location>
        <begin position="8"/>
        <end position="25"/>
    </location>
</feature>
<gene>
    <name evidence="2" type="ORF">AVDCRST_MAG27-1832</name>
</gene>
<proteinExistence type="predicted"/>
<name>A0A6J4IAK6_9PROT</name>
<organism evidence="2">
    <name type="scientific">uncultured Craurococcus sp</name>
    <dbReference type="NCBI Taxonomy" id="1135998"/>
    <lineage>
        <taxon>Bacteria</taxon>
        <taxon>Pseudomonadati</taxon>
        <taxon>Pseudomonadota</taxon>
        <taxon>Alphaproteobacteria</taxon>
        <taxon>Acetobacterales</taxon>
        <taxon>Acetobacteraceae</taxon>
        <taxon>Craurococcus</taxon>
        <taxon>environmental samples</taxon>
    </lineage>
</organism>
<feature type="region of interest" description="Disordered" evidence="1">
    <location>
        <begin position="1"/>
        <end position="57"/>
    </location>
</feature>
<evidence type="ECO:0000256" key="1">
    <source>
        <dbReference type="SAM" id="MobiDB-lite"/>
    </source>
</evidence>
<feature type="non-terminal residue" evidence="2">
    <location>
        <position position="57"/>
    </location>
</feature>